<name>W6MTE9_9ASCO</name>
<dbReference type="EMBL" id="HG793125">
    <property type="protein sequence ID" value="CDK25010.1"/>
    <property type="molecule type" value="Genomic_DNA"/>
</dbReference>
<evidence type="ECO:0000313" key="6">
    <source>
        <dbReference type="EMBL" id="CDK25010.1"/>
    </source>
</evidence>
<dbReference type="STRING" id="1382522.W6MTE9"/>
<sequence length="94" mass="10580">MSRASKITFRLSLALSAGTAIGVYYLQQSERDALKLGPIKDAARVAERRKQEELTSKQKANVKEFELQQKLRAEFESVQPLSGEIIEGLDQDKK</sequence>
<organism evidence="6 7">
    <name type="scientific">Kuraishia capsulata CBS 1993</name>
    <dbReference type="NCBI Taxonomy" id="1382522"/>
    <lineage>
        <taxon>Eukaryota</taxon>
        <taxon>Fungi</taxon>
        <taxon>Dikarya</taxon>
        <taxon>Ascomycota</taxon>
        <taxon>Saccharomycotina</taxon>
        <taxon>Pichiomycetes</taxon>
        <taxon>Pichiales</taxon>
        <taxon>Pichiaceae</taxon>
        <taxon>Kuraishia</taxon>
    </lineage>
</organism>
<dbReference type="GO" id="GO:0005739">
    <property type="term" value="C:mitochondrion"/>
    <property type="evidence" value="ECO:0007669"/>
    <property type="project" value="UniProtKB-SubCell"/>
</dbReference>
<keyword evidence="5" id="KW-0812">Transmembrane</keyword>
<keyword evidence="4" id="KW-0496">Mitochondrion</keyword>
<accession>W6MTE9</accession>
<dbReference type="PANTHER" id="PTHR28163:SF1">
    <property type="entry name" value="PROTEIN PET117 HOMOLOG, MITOCHONDRIAL"/>
    <property type="match status" value="1"/>
</dbReference>
<dbReference type="PANTHER" id="PTHR28163">
    <property type="entry name" value="PROTEIN PET117 HOMOLOG, MITOCHONDRIAL"/>
    <property type="match status" value="1"/>
</dbReference>
<dbReference type="HOGENOM" id="CLU_161486_0_0_1"/>
<dbReference type="GO" id="GO:0033617">
    <property type="term" value="P:mitochondrial respiratory chain complex IV assembly"/>
    <property type="evidence" value="ECO:0007669"/>
    <property type="project" value="EnsemblFungi"/>
</dbReference>
<dbReference type="RefSeq" id="XP_022457025.1">
    <property type="nucleotide sequence ID" value="XM_022605569.1"/>
</dbReference>
<dbReference type="Proteomes" id="UP000019384">
    <property type="component" value="Unassembled WGS sequence"/>
</dbReference>
<dbReference type="AlphaFoldDB" id="W6MTE9"/>
<keyword evidence="7" id="KW-1185">Reference proteome</keyword>
<gene>
    <name evidence="6" type="ORF">KUCA_T00000977001</name>
</gene>
<evidence type="ECO:0000256" key="3">
    <source>
        <dbReference type="ARBA" id="ARBA00022946"/>
    </source>
</evidence>
<dbReference type="GeneID" id="34518413"/>
<keyword evidence="3" id="KW-0809">Transit peptide</keyword>
<comment type="similarity">
    <text evidence="2">Belongs to the PET117 family.</text>
</comment>
<evidence type="ECO:0000313" key="7">
    <source>
        <dbReference type="Proteomes" id="UP000019384"/>
    </source>
</evidence>
<dbReference type="OrthoDB" id="76305at2759"/>
<evidence type="ECO:0000256" key="1">
    <source>
        <dbReference type="ARBA" id="ARBA00004173"/>
    </source>
</evidence>
<reference evidence="6" key="1">
    <citation type="submission" date="2013-12" db="EMBL/GenBank/DDBJ databases">
        <authorList>
            <person name="Genoscope - CEA"/>
        </authorList>
    </citation>
    <scope>NUCLEOTIDE SEQUENCE</scope>
    <source>
        <strain evidence="6">CBS 1993</strain>
    </source>
</reference>
<dbReference type="Pfam" id="PF15786">
    <property type="entry name" value="PET117"/>
    <property type="match status" value="1"/>
</dbReference>
<protein>
    <submittedName>
        <fullName evidence="6">Uncharacterized protein</fullName>
    </submittedName>
</protein>
<dbReference type="InterPro" id="IPR031568">
    <property type="entry name" value="Pet117"/>
</dbReference>
<feature type="transmembrane region" description="Helical" evidence="5">
    <location>
        <begin position="7"/>
        <end position="26"/>
    </location>
</feature>
<evidence type="ECO:0000256" key="2">
    <source>
        <dbReference type="ARBA" id="ARBA00008197"/>
    </source>
</evidence>
<proteinExistence type="inferred from homology"/>
<reference evidence="6" key="2">
    <citation type="submission" date="2014-02" db="EMBL/GenBank/DDBJ databases">
        <title>Complete DNA sequence of /Kuraishia capsulata/ illustrates novel genomic features among budding yeasts (/Saccharomycotina/).</title>
        <authorList>
            <person name="Morales L."/>
            <person name="Noel B."/>
            <person name="Porcel B."/>
            <person name="Marcet-Houben M."/>
            <person name="Hullo M-F."/>
            <person name="Sacerdot C."/>
            <person name="Tekaia F."/>
            <person name="Leh-Louis V."/>
            <person name="Despons L."/>
            <person name="Khanna V."/>
            <person name="Aury J-M."/>
            <person name="Barbe V."/>
            <person name="Couloux A."/>
            <person name="Labadie K."/>
            <person name="Pelletier E."/>
            <person name="Souciet J-L."/>
            <person name="Boekhout T."/>
            <person name="Gabaldon T."/>
            <person name="Wincker P."/>
            <person name="Dujon B."/>
        </authorList>
    </citation>
    <scope>NUCLEOTIDE SEQUENCE</scope>
    <source>
        <strain evidence="6">CBS 1993</strain>
    </source>
</reference>
<evidence type="ECO:0000256" key="5">
    <source>
        <dbReference type="SAM" id="Phobius"/>
    </source>
</evidence>
<keyword evidence="5" id="KW-1133">Transmembrane helix</keyword>
<evidence type="ECO:0000256" key="4">
    <source>
        <dbReference type="ARBA" id="ARBA00023128"/>
    </source>
</evidence>
<keyword evidence="5" id="KW-0472">Membrane</keyword>
<comment type="subcellular location">
    <subcellularLocation>
        <location evidence="1">Mitochondrion</location>
    </subcellularLocation>
</comment>